<feature type="non-terminal residue" evidence="2">
    <location>
        <position position="1"/>
    </location>
</feature>
<protein>
    <recommendedName>
        <fullName evidence="1">ATP-dependent helicase C-terminal domain-containing protein</fullName>
    </recommendedName>
</protein>
<dbReference type="SUPFAM" id="SSF52540">
    <property type="entry name" value="P-loop containing nucleoside triphosphate hydrolases"/>
    <property type="match status" value="1"/>
</dbReference>
<dbReference type="GO" id="GO:0003678">
    <property type="term" value="F:DNA helicase activity"/>
    <property type="evidence" value="ECO:0007669"/>
    <property type="project" value="TreeGrafter"/>
</dbReference>
<reference evidence="2" key="1">
    <citation type="submission" date="2018-05" db="EMBL/GenBank/DDBJ databases">
        <authorList>
            <person name="Lanie J.A."/>
            <person name="Ng W.-L."/>
            <person name="Kazmierczak K.M."/>
            <person name="Andrzejewski T.M."/>
            <person name="Davidsen T.M."/>
            <person name="Wayne K.J."/>
            <person name="Tettelin H."/>
            <person name="Glass J.I."/>
            <person name="Rusch D."/>
            <person name="Podicherti R."/>
            <person name="Tsui H.-C.T."/>
            <person name="Winkler M.E."/>
        </authorList>
    </citation>
    <scope>NUCLEOTIDE SEQUENCE</scope>
</reference>
<dbReference type="InterPro" id="IPR027417">
    <property type="entry name" value="P-loop_NTPase"/>
</dbReference>
<proteinExistence type="predicted"/>
<dbReference type="InterPro" id="IPR045028">
    <property type="entry name" value="DinG/Rad3-like"/>
</dbReference>
<dbReference type="EMBL" id="UINC01069815">
    <property type="protein sequence ID" value="SVC03484.1"/>
    <property type="molecule type" value="Genomic_DNA"/>
</dbReference>
<dbReference type="Gene3D" id="3.40.50.300">
    <property type="entry name" value="P-loop containing nucleotide triphosphate hydrolases"/>
    <property type="match status" value="1"/>
</dbReference>
<accession>A0A382IUI6</accession>
<sequence>YADNEKDLAFAYNFVSNLGTLINQLEVDPKNWVWSSDQDDEPTYIKFQPIDIGEAAEDLFFRLGRQRIFMSATIPSPEVYMKELGLESDRTMIISVNYSSFPTGNRPIVTTLTGGKMSYSGRDERAFEQTAQAVLQILNLHEGQKGIILPHTNEIEAKLLEAMELEDPEVVENRIVTHSKDPAEREEVLSDFEVTPDPAVLISTYVGQGYDGKHCDFAILIKMPFPPLGDIRTLKKMEANEEWYKSETAGALVQMCGRVVRSKTDTGITYIIDPTFTFHYNKGINGQPLKDYVPDYFDEAII</sequence>
<dbReference type="GO" id="GO:0003676">
    <property type="term" value="F:nucleic acid binding"/>
    <property type="evidence" value="ECO:0007669"/>
    <property type="project" value="InterPro"/>
</dbReference>
<evidence type="ECO:0000259" key="1">
    <source>
        <dbReference type="SMART" id="SM00491"/>
    </source>
</evidence>
<name>A0A382IUI6_9ZZZZ</name>
<feature type="domain" description="ATP-dependent helicase C-terminal" evidence="1">
    <location>
        <begin position="153"/>
        <end position="278"/>
    </location>
</feature>
<dbReference type="GO" id="GO:0005524">
    <property type="term" value="F:ATP binding"/>
    <property type="evidence" value="ECO:0007669"/>
    <property type="project" value="InterPro"/>
</dbReference>
<dbReference type="Pfam" id="PF13307">
    <property type="entry name" value="Helicase_C_2"/>
    <property type="match status" value="1"/>
</dbReference>
<dbReference type="AlphaFoldDB" id="A0A382IUI6"/>
<gene>
    <name evidence="2" type="ORF">METZ01_LOCUS256338</name>
</gene>
<dbReference type="PANTHER" id="PTHR11472:SF34">
    <property type="entry name" value="REGULATOR OF TELOMERE ELONGATION HELICASE 1"/>
    <property type="match status" value="1"/>
</dbReference>
<evidence type="ECO:0000313" key="2">
    <source>
        <dbReference type="EMBL" id="SVC03484.1"/>
    </source>
</evidence>
<dbReference type="GO" id="GO:0006139">
    <property type="term" value="P:nucleobase-containing compound metabolic process"/>
    <property type="evidence" value="ECO:0007669"/>
    <property type="project" value="InterPro"/>
</dbReference>
<dbReference type="GO" id="GO:0016818">
    <property type="term" value="F:hydrolase activity, acting on acid anhydrides, in phosphorus-containing anhydrides"/>
    <property type="evidence" value="ECO:0007669"/>
    <property type="project" value="InterPro"/>
</dbReference>
<dbReference type="InterPro" id="IPR006555">
    <property type="entry name" value="ATP-dep_Helicase_C"/>
</dbReference>
<organism evidence="2">
    <name type="scientific">marine metagenome</name>
    <dbReference type="NCBI Taxonomy" id="408172"/>
    <lineage>
        <taxon>unclassified sequences</taxon>
        <taxon>metagenomes</taxon>
        <taxon>ecological metagenomes</taxon>
    </lineage>
</organism>
<dbReference type="SMART" id="SM00491">
    <property type="entry name" value="HELICc2"/>
    <property type="match status" value="1"/>
</dbReference>
<dbReference type="PANTHER" id="PTHR11472">
    <property type="entry name" value="DNA REPAIR DEAD HELICASE RAD3/XP-D SUBFAMILY MEMBER"/>
    <property type="match status" value="1"/>
</dbReference>